<dbReference type="OrthoDB" id="9774179at2"/>
<evidence type="ECO:0000256" key="2">
    <source>
        <dbReference type="ARBA" id="ARBA00022679"/>
    </source>
</evidence>
<dbReference type="PANTHER" id="PTHR43356">
    <property type="entry name" value="PHOSPHATE ACETYLTRANSFERASE"/>
    <property type="match status" value="1"/>
</dbReference>
<name>I4B1Z0_TURPD</name>
<evidence type="ECO:0000256" key="1">
    <source>
        <dbReference type="ARBA" id="ARBA00005656"/>
    </source>
</evidence>
<dbReference type="PATRIC" id="fig|869212.3.peg.619"/>
<dbReference type="InterPro" id="IPR050500">
    <property type="entry name" value="Phos_Acetyltrans/Butyryltrans"/>
</dbReference>
<dbReference type="STRING" id="869212.Turpa_0645"/>
<dbReference type="KEGG" id="tpx:Turpa_0645"/>
<dbReference type="PANTHER" id="PTHR43356:SF2">
    <property type="entry name" value="PHOSPHATE ACETYLTRANSFERASE"/>
    <property type="match status" value="1"/>
</dbReference>
<dbReference type="InterPro" id="IPR012147">
    <property type="entry name" value="P_Ac_Bu_trans"/>
</dbReference>
<dbReference type="EC" id="2.3.1.19" evidence="5"/>
<dbReference type="PIRSF" id="PIRSF000428">
    <property type="entry name" value="P_Ac_trans"/>
    <property type="match status" value="1"/>
</dbReference>
<dbReference type="Proteomes" id="UP000006048">
    <property type="component" value="Chromosome"/>
</dbReference>
<organism evidence="5 6">
    <name type="scientific">Turneriella parva (strain ATCC BAA-1111 / DSM 21527 / NCTC 11395 / H)</name>
    <name type="common">Leptospira parva</name>
    <dbReference type="NCBI Taxonomy" id="869212"/>
    <lineage>
        <taxon>Bacteria</taxon>
        <taxon>Pseudomonadati</taxon>
        <taxon>Spirochaetota</taxon>
        <taxon>Spirochaetia</taxon>
        <taxon>Leptospirales</taxon>
        <taxon>Leptospiraceae</taxon>
        <taxon>Turneriella</taxon>
    </lineage>
</organism>
<dbReference type="InterPro" id="IPR002505">
    <property type="entry name" value="PTA_PTB"/>
</dbReference>
<sequence length="313" mass="33065">MITSFTQVEEKIHSYPMQKIAVASGTDSETLHAVQMAREKNIAECVLVGDEAVIKSTAEKEGISLAGVEIINVADPMKAGLAAVQLVSENKAQIFMKGYIHSDDFLRCVLNKEVGLRADNLLNHVFILEATHLGRLLFITDGAMNIAPSLEEKARIISNTVALAQIFDIEKPKVAAVSAVEVVTPGIQSTIDAALLAKMSDRNQFHGGIVDGPLALDNAINPLAAKYKKIGGVVAGNADILLMPDIVSGNAVAKAFAHITGGTTAGLIFGAKAPVILPSRSDSKQSKLMGMACAVYVAGANAQKRVKIGKVHF</sequence>
<evidence type="ECO:0000313" key="5">
    <source>
        <dbReference type="EMBL" id="AFM11297.1"/>
    </source>
</evidence>
<dbReference type="HOGENOM" id="CLU_056531_0_0_12"/>
<accession>I4B1Z0</accession>
<dbReference type="Pfam" id="PF01515">
    <property type="entry name" value="PTA_PTB"/>
    <property type="match status" value="2"/>
</dbReference>
<gene>
    <name evidence="5" type="ordered locus">Turpa_0645</name>
</gene>
<proteinExistence type="inferred from homology"/>
<reference evidence="5 6" key="1">
    <citation type="submission" date="2012-06" db="EMBL/GenBank/DDBJ databases">
        <title>The complete chromosome of genome of Turneriella parva DSM 21527.</title>
        <authorList>
            <consortium name="US DOE Joint Genome Institute (JGI-PGF)"/>
            <person name="Lucas S."/>
            <person name="Han J."/>
            <person name="Lapidus A."/>
            <person name="Bruce D."/>
            <person name="Goodwin L."/>
            <person name="Pitluck S."/>
            <person name="Peters L."/>
            <person name="Kyrpides N."/>
            <person name="Mavromatis K."/>
            <person name="Ivanova N."/>
            <person name="Mikhailova N."/>
            <person name="Chertkov O."/>
            <person name="Detter J.C."/>
            <person name="Tapia R."/>
            <person name="Han C."/>
            <person name="Land M."/>
            <person name="Hauser L."/>
            <person name="Markowitz V."/>
            <person name="Cheng J.-F."/>
            <person name="Hugenholtz P."/>
            <person name="Woyke T."/>
            <person name="Wu D."/>
            <person name="Gronow S."/>
            <person name="Wellnitz S."/>
            <person name="Brambilla E."/>
            <person name="Klenk H.-P."/>
            <person name="Eisen J.A."/>
        </authorList>
    </citation>
    <scope>NUCLEOTIDE SEQUENCE [LARGE SCALE GENOMIC DNA]</scope>
    <source>
        <strain evidence="6">ATCC BAA-1111 / DSM 21527 / NCTC 11395 / H</strain>
    </source>
</reference>
<dbReference type="SUPFAM" id="SSF53659">
    <property type="entry name" value="Isocitrate/Isopropylmalate dehydrogenase-like"/>
    <property type="match status" value="1"/>
</dbReference>
<dbReference type="GO" id="GO:0050182">
    <property type="term" value="F:phosphate butyryltransferase activity"/>
    <property type="evidence" value="ECO:0007669"/>
    <property type="project" value="UniProtKB-EC"/>
</dbReference>
<dbReference type="EMBL" id="CP002959">
    <property type="protein sequence ID" value="AFM11297.1"/>
    <property type="molecule type" value="Genomic_DNA"/>
</dbReference>
<evidence type="ECO:0000313" key="6">
    <source>
        <dbReference type="Proteomes" id="UP000006048"/>
    </source>
</evidence>
<evidence type="ECO:0000259" key="4">
    <source>
        <dbReference type="Pfam" id="PF01515"/>
    </source>
</evidence>
<keyword evidence="6" id="KW-1185">Reference proteome</keyword>
<feature type="domain" description="Phosphate acetyl/butaryl transferase" evidence="4">
    <location>
        <begin position="15"/>
        <end position="74"/>
    </location>
</feature>
<dbReference type="NCBIfam" id="NF006045">
    <property type="entry name" value="PRK08190.1"/>
    <property type="match status" value="1"/>
</dbReference>
<dbReference type="RefSeq" id="WP_014801815.1">
    <property type="nucleotide sequence ID" value="NC_018020.1"/>
</dbReference>
<dbReference type="AlphaFoldDB" id="I4B1Z0"/>
<dbReference type="Gene3D" id="3.40.718.10">
    <property type="entry name" value="Isopropylmalate Dehydrogenase"/>
    <property type="match status" value="1"/>
</dbReference>
<feature type="domain" description="Phosphate acetyl/butaryl transferase" evidence="4">
    <location>
        <begin position="81"/>
        <end position="292"/>
    </location>
</feature>
<keyword evidence="3 5" id="KW-0012">Acyltransferase</keyword>
<keyword evidence="2 5" id="KW-0808">Transferase</keyword>
<evidence type="ECO:0000256" key="3">
    <source>
        <dbReference type="ARBA" id="ARBA00023315"/>
    </source>
</evidence>
<protein>
    <submittedName>
        <fullName evidence="5">Phosphate butyryltransferase</fullName>
        <ecNumber evidence="5">2.3.1.19</ecNumber>
    </submittedName>
</protein>
<comment type="similarity">
    <text evidence="1">Belongs to the phosphate acetyltransferase and butyryltransferase family.</text>
</comment>